<dbReference type="AlphaFoldDB" id="A0A327SVF6"/>
<evidence type="ECO:0000313" key="5">
    <source>
        <dbReference type="EMBL" id="RAJ32961.1"/>
    </source>
</evidence>
<name>A0A327SVF6_9SPHI</name>
<protein>
    <submittedName>
        <fullName evidence="5">AraC-like DNA-binding protein</fullName>
    </submittedName>
</protein>
<dbReference type="Gene3D" id="1.10.10.60">
    <property type="entry name" value="Homeodomain-like"/>
    <property type="match status" value="1"/>
</dbReference>
<evidence type="ECO:0000259" key="4">
    <source>
        <dbReference type="PROSITE" id="PS01124"/>
    </source>
</evidence>
<dbReference type="RefSeq" id="WP_111633208.1">
    <property type="nucleotide sequence ID" value="NZ_QLLR01000005.1"/>
</dbReference>
<keyword evidence="1" id="KW-0805">Transcription regulation</keyword>
<evidence type="ECO:0000256" key="3">
    <source>
        <dbReference type="ARBA" id="ARBA00023163"/>
    </source>
</evidence>
<dbReference type="InterPro" id="IPR009057">
    <property type="entry name" value="Homeodomain-like_sf"/>
</dbReference>
<dbReference type="EMBL" id="QLLR01000005">
    <property type="protein sequence ID" value="RAJ32961.1"/>
    <property type="molecule type" value="Genomic_DNA"/>
</dbReference>
<keyword evidence="2 5" id="KW-0238">DNA-binding</keyword>
<evidence type="ECO:0000313" key="6">
    <source>
        <dbReference type="Proteomes" id="UP000249754"/>
    </source>
</evidence>
<dbReference type="SUPFAM" id="SSF46689">
    <property type="entry name" value="Homeodomain-like"/>
    <property type="match status" value="1"/>
</dbReference>
<sequence>MKSIESVQEFYTRVPSANPLGLTLDNAGAGHFNVFSRANCSPITPYSRRDFYKVSLIIGTGKIHYADKWIYIDRPALLFSNPIIPYSWEAESTLQEGWFCLFTEAFIQTGEYKESLQDSPLFSIGSNPVFFIDEIQQKEISELFIKMTKEITSDYLHRYGLLRNYLHLIIHEAMKMNPTESFEKHINASSRITSLFMELLERQFPIDTHHLSLKLKTANDYARSLSIHVNHLNRSVKEHTGKTTTDHIAARITREARALLQHTDWNISEIAYGLGFEYPAYFTNFFKKNTGISPIEVRQTTFSPT</sequence>
<dbReference type="PANTHER" id="PTHR43280">
    <property type="entry name" value="ARAC-FAMILY TRANSCRIPTIONAL REGULATOR"/>
    <property type="match status" value="1"/>
</dbReference>
<dbReference type="OrthoDB" id="629929at2"/>
<comment type="caution">
    <text evidence="5">The sequence shown here is derived from an EMBL/GenBank/DDBJ whole genome shotgun (WGS) entry which is preliminary data.</text>
</comment>
<dbReference type="GO" id="GO:0003700">
    <property type="term" value="F:DNA-binding transcription factor activity"/>
    <property type="evidence" value="ECO:0007669"/>
    <property type="project" value="InterPro"/>
</dbReference>
<proteinExistence type="predicted"/>
<feature type="domain" description="HTH araC/xylS-type" evidence="4">
    <location>
        <begin position="190"/>
        <end position="300"/>
    </location>
</feature>
<dbReference type="Proteomes" id="UP000249754">
    <property type="component" value="Unassembled WGS sequence"/>
</dbReference>
<dbReference type="GO" id="GO:0043565">
    <property type="term" value="F:sequence-specific DNA binding"/>
    <property type="evidence" value="ECO:0007669"/>
    <property type="project" value="InterPro"/>
</dbReference>
<evidence type="ECO:0000256" key="2">
    <source>
        <dbReference type="ARBA" id="ARBA00023125"/>
    </source>
</evidence>
<evidence type="ECO:0000256" key="1">
    <source>
        <dbReference type="ARBA" id="ARBA00023015"/>
    </source>
</evidence>
<organism evidence="5 6">
    <name type="scientific">Pedobacter cryoconitis</name>
    <dbReference type="NCBI Taxonomy" id="188932"/>
    <lineage>
        <taxon>Bacteria</taxon>
        <taxon>Pseudomonadati</taxon>
        <taxon>Bacteroidota</taxon>
        <taxon>Sphingobacteriia</taxon>
        <taxon>Sphingobacteriales</taxon>
        <taxon>Sphingobacteriaceae</taxon>
        <taxon>Pedobacter</taxon>
    </lineage>
</organism>
<dbReference type="STRING" id="188932.AY601_1672"/>
<gene>
    <name evidence="5" type="ORF">LY11_01651</name>
</gene>
<dbReference type="InterPro" id="IPR018060">
    <property type="entry name" value="HTH_AraC"/>
</dbReference>
<dbReference type="PROSITE" id="PS01124">
    <property type="entry name" value="HTH_ARAC_FAMILY_2"/>
    <property type="match status" value="1"/>
</dbReference>
<dbReference type="PANTHER" id="PTHR43280:SF32">
    <property type="entry name" value="TRANSCRIPTIONAL REGULATORY PROTEIN"/>
    <property type="match status" value="1"/>
</dbReference>
<dbReference type="Pfam" id="PF12833">
    <property type="entry name" value="HTH_18"/>
    <property type="match status" value="1"/>
</dbReference>
<accession>A0A327SVF6</accession>
<keyword evidence="3" id="KW-0804">Transcription</keyword>
<reference evidence="5 6" key="1">
    <citation type="submission" date="2018-06" db="EMBL/GenBank/DDBJ databases">
        <title>Genomic Encyclopedia of Archaeal and Bacterial Type Strains, Phase II (KMG-II): from individual species to whole genera.</title>
        <authorList>
            <person name="Goeker M."/>
        </authorList>
    </citation>
    <scope>NUCLEOTIDE SEQUENCE [LARGE SCALE GENOMIC DNA]</scope>
    <source>
        <strain evidence="5 6">DSM 14825</strain>
    </source>
</reference>
<dbReference type="SMART" id="SM00342">
    <property type="entry name" value="HTH_ARAC"/>
    <property type="match status" value="1"/>
</dbReference>